<dbReference type="Proteomes" id="UP000007590">
    <property type="component" value="Chromosome"/>
</dbReference>
<protein>
    <submittedName>
        <fullName evidence="1">Uncharacterized protein</fullName>
    </submittedName>
</protein>
<evidence type="ECO:0000313" key="2">
    <source>
        <dbReference type="Proteomes" id="UP000007590"/>
    </source>
</evidence>
<dbReference type="STRING" id="929556.Solca_3879"/>
<dbReference type="AlphaFoldDB" id="H8KLI9"/>
<reference evidence="1" key="1">
    <citation type="submission" date="2012-02" db="EMBL/GenBank/DDBJ databases">
        <title>The complete genome of Solitalea canadensis DSM 3403.</title>
        <authorList>
            <consortium name="US DOE Joint Genome Institute (JGI-PGF)"/>
            <person name="Lucas S."/>
            <person name="Copeland A."/>
            <person name="Lapidus A."/>
            <person name="Glavina del Rio T."/>
            <person name="Dalin E."/>
            <person name="Tice H."/>
            <person name="Bruce D."/>
            <person name="Goodwin L."/>
            <person name="Pitluck S."/>
            <person name="Peters L."/>
            <person name="Ovchinnikova G."/>
            <person name="Lu M."/>
            <person name="Kyrpides N."/>
            <person name="Mavromatis K."/>
            <person name="Ivanova N."/>
            <person name="Brettin T."/>
            <person name="Detter J.C."/>
            <person name="Han C."/>
            <person name="Larimer F."/>
            <person name="Land M."/>
            <person name="Hauser L."/>
            <person name="Markowitz V."/>
            <person name="Cheng J.-F."/>
            <person name="Hugenholtz P."/>
            <person name="Woyke T."/>
            <person name="Wu D."/>
            <person name="Spring S."/>
            <person name="Schroeder M."/>
            <person name="Kopitz M."/>
            <person name="Brambilla E."/>
            <person name="Klenk H.-P."/>
            <person name="Eisen J.A."/>
        </authorList>
    </citation>
    <scope>NUCLEOTIDE SEQUENCE</scope>
    <source>
        <strain evidence="1">DSM 3403</strain>
    </source>
</reference>
<organism evidence="1 2">
    <name type="scientific">Solitalea canadensis (strain ATCC 29591 / DSM 3403 / JCM 21819 / LMG 8368 / NBRC 15130 / NCIMB 12057 / USAM 9D)</name>
    <name type="common">Flexibacter canadensis</name>
    <dbReference type="NCBI Taxonomy" id="929556"/>
    <lineage>
        <taxon>Bacteria</taxon>
        <taxon>Pseudomonadati</taxon>
        <taxon>Bacteroidota</taxon>
        <taxon>Sphingobacteriia</taxon>
        <taxon>Sphingobacteriales</taxon>
        <taxon>Sphingobacteriaceae</taxon>
        <taxon>Solitalea</taxon>
    </lineage>
</organism>
<keyword evidence="2" id="KW-1185">Reference proteome</keyword>
<dbReference type="HOGENOM" id="CLU_3030037_0_0_10"/>
<dbReference type="EMBL" id="CP003349">
    <property type="protein sequence ID" value="AFD08876.1"/>
    <property type="molecule type" value="Genomic_DNA"/>
</dbReference>
<evidence type="ECO:0000313" key="1">
    <source>
        <dbReference type="EMBL" id="AFD08876.1"/>
    </source>
</evidence>
<dbReference type="KEGG" id="scn:Solca_3879"/>
<gene>
    <name evidence="1" type="ordered locus">Solca_3879</name>
</gene>
<name>H8KLI9_SOLCM</name>
<proteinExistence type="predicted"/>
<accession>H8KLI9</accession>
<sequence>MNTKSTVQKLNAPKELKKIFEKRPLFLLRKKTAHMLYSFVVSIRNNDYEKHPMGV</sequence>